<dbReference type="Gene3D" id="2.60.120.290">
    <property type="entry name" value="Spermadhesin, CUB domain"/>
    <property type="match status" value="2"/>
</dbReference>
<comment type="caution">
    <text evidence="5">The sequence shown here is derived from an EMBL/GenBank/DDBJ whole genome shotgun (WGS) entry which is preliminary data.</text>
</comment>
<dbReference type="InterPro" id="IPR000859">
    <property type="entry name" value="CUB_dom"/>
</dbReference>
<dbReference type="PROSITE" id="PS01180">
    <property type="entry name" value="CUB"/>
    <property type="match status" value="2"/>
</dbReference>
<keyword evidence="6" id="KW-1185">Reference proteome</keyword>
<evidence type="ECO:0000256" key="3">
    <source>
        <dbReference type="SAM" id="MobiDB-lite"/>
    </source>
</evidence>
<feature type="region of interest" description="Disordered" evidence="3">
    <location>
        <begin position="739"/>
        <end position="846"/>
    </location>
</feature>
<keyword evidence="1 2" id="KW-1015">Disulfide bond</keyword>
<gene>
    <name evidence="5" type="ORF">MNOR_LOCUS17837</name>
</gene>
<protein>
    <recommendedName>
        <fullName evidence="4">CUB domain-containing protein</fullName>
    </recommendedName>
</protein>
<feature type="compositionally biased region" description="Acidic residues" evidence="3">
    <location>
        <begin position="739"/>
        <end position="751"/>
    </location>
</feature>
<comment type="caution">
    <text evidence="2">Lacks conserved residue(s) required for the propagation of feature annotation.</text>
</comment>
<organism evidence="5 6">
    <name type="scientific">Meganyctiphanes norvegica</name>
    <name type="common">Northern krill</name>
    <name type="synonym">Thysanopoda norvegica</name>
    <dbReference type="NCBI Taxonomy" id="48144"/>
    <lineage>
        <taxon>Eukaryota</taxon>
        <taxon>Metazoa</taxon>
        <taxon>Ecdysozoa</taxon>
        <taxon>Arthropoda</taxon>
        <taxon>Crustacea</taxon>
        <taxon>Multicrustacea</taxon>
        <taxon>Malacostraca</taxon>
        <taxon>Eumalacostraca</taxon>
        <taxon>Eucarida</taxon>
        <taxon>Euphausiacea</taxon>
        <taxon>Euphausiidae</taxon>
        <taxon>Meganyctiphanes</taxon>
    </lineage>
</organism>
<dbReference type="PANTHER" id="PTHR47537:SF3">
    <property type="entry name" value="CUB DOMAIN-CONTAINING PROTEIN"/>
    <property type="match status" value="1"/>
</dbReference>
<evidence type="ECO:0000313" key="5">
    <source>
        <dbReference type="EMBL" id="CAL4104725.1"/>
    </source>
</evidence>
<dbReference type="AlphaFoldDB" id="A0AAV2QWL5"/>
<feature type="compositionally biased region" description="Basic and acidic residues" evidence="3">
    <location>
        <begin position="784"/>
        <end position="800"/>
    </location>
</feature>
<feature type="compositionally biased region" description="Low complexity" evidence="3">
    <location>
        <begin position="801"/>
        <end position="825"/>
    </location>
</feature>
<dbReference type="PANTHER" id="PTHR47537">
    <property type="entry name" value="CUBILIN"/>
    <property type="match status" value="1"/>
</dbReference>
<dbReference type="InterPro" id="IPR035914">
    <property type="entry name" value="Sperma_CUB_dom_sf"/>
</dbReference>
<dbReference type="InterPro" id="IPR056707">
    <property type="entry name" value="DUF7805"/>
</dbReference>
<dbReference type="SUPFAM" id="SSF49854">
    <property type="entry name" value="Spermadhesin, CUB domain"/>
    <property type="match status" value="1"/>
</dbReference>
<evidence type="ECO:0000256" key="1">
    <source>
        <dbReference type="ARBA" id="ARBA00023157"/>
    </source>
</evidence>
<name>A0AAV2QWL5_MEGNR</name>
<dbReference type="InterPro" id="IPR053207">
    <property type="entry name" value="Non-NMDA_GluR_Accessory"/>
</dbReference>
<dbReference type="EMBL" id="CAXKWB010012480">
    <property type="protein sequence ID" value="CAL4104725.1"/>
    <property type="molecule type" value="Genomic_DNA"/>
</dbReference>
<proteinExistence type="predicted"/>
<feature type="domain" description="CUB" evidence="4">
    <location>
        <begin position="116"/>
        <end position="265"/>
    </location>
</feature>
<accession>A0AAV2QWL5</accession>
<sequence length="866" mass="98859">MGCPDGYLQIEELTRPLNFGYWCGTSWGHNQYYSETSAVTIMLRVFNVSFSASDNPADARMGPMNRPGSNPGAFMPQDPMMLKLQYRFLKKEKSVLRYGVPYSPSFRGTGIPNTFCDKYFENCDKKNCKIQSPNFPGLYPRNLTCRYHIKQTAIPDGKVALVQVSQPNPHLFYIKDRNAPHVSRDQKLQVGSACHVLRDYLVVFDGNTTQSNVLATLCKGGTSVSSITASGPDLLLLFHTSAFDFPFQDSPRRKVFGFELDVKVEFVDKESTAYVRPGTECEFSISSKGQRSGYIQAPAHSLLPNTTCNWKLIAISPSEVVWLYFLHYRHIFHEDMPSPAQCSNTLFIYDGEITQVENSRNNSAVRLGQFCRKDKLPKVCSGVHAPGPNAVPCSPSDSYVSKSQILTLALRYAAGTAPAHVEFLARYEFVDQRQWGEPTPEGGPCDRTFTMMPRRLFASPRDVFLFGRGGRKRLKCTYTFKAEEHQRIELRIIRSKMGDDCHTVFQQTSRRYECSNNGDEGKSSIWISEEPWEGVSLTRACLCDTNDSNPFNLVSYSSSLQISFTVTNMNAASDYDDFFFEGEYNIVHAASALKEECNSTSRQLEGRHGNFTMGHGRGNPCHSQPRLVKAPDGAFIFLKLHGYGASATNCGVASRINIYAVGGVAPIASVCPERRDTFTHVFSSGWEEASQHKPTWRDRYNIADHEDYLDNVDDFNTTVMINFDNDHINHQKYLNPDDYDDLDMDEDEDKESDNQRKKGDKKSKKKNKKNKQKGERRRQKKLKKENEDKKINEDRRRQQEEQYIQQHQNLYIQQQQQQEQQNIPQALPRDPYNTNEENLYNQMDKDFLAQGKDPYHQYLDNLQKTK</sequence>
<dbReference type="GO" id="GO:0005886">
    <property type="term" value="C:plasma membrane"/>
    <property type="evidence" value="ECO:0007669"/>
    <property type="project" value="TreeGrafter"/>
</dbReference>
<feature type="compositionally biased region" description="Polar residues" evidence="3">
    <location>
        <begin position="832"/>
        <end position="841"/>
    </location>
</feature>
<evidence type="ECO:0000259" key="4">
    <source>
        <dbReference type="PROSITE" id="PS01180"/>
    </source>
</evidence>
<feature type="compositionally biased region" description="Basic residues" evidence="3">
    <location>
        <begin position="758"/>
        <end position="783"/>
    </location>
</feature>
<evidence type="ECO:0000256" key="2">
    <source>
        <dbReference type="PROSITE-ProRule" id="PRU00059"/>
    </source>
</evidence>
<reference evidence="5 6" key="1">
    <citation type="submission" date="2024-05" db="EMBL/GenBank/DDBJ databases">
        <authorList>
            <person name="Wallberg A."/>
        </authorList>
    </citation>
    <scope>NUCLEOTIDE SEQUENCE [LARGE SCALE GENOMIC DNA]</scope>
</reference>
<feature type="disulfide bond" evidence="2">
    <location>
        <begin position="281"/>
        <end position="308"/>
    </location>
</feature>
<feature type="domain" description="CUB" evidence="4">
    <location>
        <begin position="281"/>
        <end position="430"/>
    </location>
</feature>
<dbReference type="Proteomes" id="UP001497623">
    <property type="component" value="Unassembled WGS sequence"/>
</dbReference>
<dbReference type="SMART" id="SM00042">
    <property type="entry name" value="CUB"/>
    <property type="match status" value="1"/>
</dbReference>
<evidence type="ECO:0000313" key="6">
    <source>
        <dbReference type="Proteomes" id="UP001497623"/>
    </source>
</evidence>
<dbReference type="CDD" id="cd00041">
    <property type="entry name" value="CUB"/>
    <property type="match status" value="1"/>
</dbReference>
<dbReference type="Pfam" id="PF25090">
    <property type="entry name" value="DUF7805"/>
    <property type="match status" value="1"/>
</dbReference>